<name>A0A931ATQ4_9FIRM</name>
<sequence length="393" mass="42765">MKKEWNFNTRTVHAGEDPCPQTGALRVPIYQSSTFVFDSAEQGGRRFAGEEPGYIYTRLGNPTQTALEEKMANLEGTDSAIALGSGMAAVSSTVMGLLEAGDHIIASKTLYGCTFSLFSELLPKWNIEVSFVEMSDLNNIKAAIKDNTKVIYTETPSNPTMNLVDLAELSDIAGEDIITVVDNTFMSPCLQKPAEFGIDIIIHSATKFIGGHGDTIAGIICGPEDLLNSFRETTVKDFGGIIAPFDTFLLLRGLKTLSVRMERITKNAKKVAEFLSNHPAVDTVYYPGLKDHPQYELGEKQMKGPGGVMAFELKGGIEEGKKLLNSLDLCILAVSLGDVDTLIQHPASMTHYVVPEEDRRSAGITDGLIRLSVGIEDVNDIIDDLEQGLNKIK</sequence>
<evidence type="ECO:0000313" key="13">
    <source>
        <dbReference type="EMBL" id="MBF8436620.1"/>
    </source>
</evidence>
<dbReference type="GO" id="GO:0030170">
    <property type="term" value="F:pyridoxal phosphate binding"/>
    <property type="evidence" value="ECO:0007669"/>
    <property type="project" value="InterPro"/>
</dbReference>
<dbReference type="Proteomes" id="UP000621436">
    <property type="component" value="Unassembled WGS sequence"/>
</dbReference>
<comment type="cofactor">
    <cofactor evidence="1 12">
        <name>pyridoxal 5'-phosphate</name>
        <dbReference type="ChEBI" id="CHEBI:597326"/>
    </cofactor>
</comment>
<dbReference type="GO" id="GO:0019346">
    <property type="term" value="P:transsulfuration"/>
    <property type="evidence" value="ECO:0007669"/>
    <property type="project" value="InterPro"/>
</dbReference>
<dbReference type="PANTHER" id="PTHR11808">
    <property type="entry name" value="TRANS-SULFURATION ENZYME FAMILY MEMBER"/>
    <property type="match status" value="1"/>
</dbReference>
<dbReference type="SUPFAM" id="SSF53383">
    <property type="entry name" value="PLP-dependent transferases"/>
    <property type="match status" value="1"/>
</dbReference>
<dbReference type="FunFam" id="3.40.640.10:FF:000046">
    <property type="entry name" value="Cystathionine gamma-lyase"/>
    <property type="match status" value="1"/>
</dbReference>
<dbReference type="GO" id="GO:0018826">
    <property type="term" value="F:methionine gamma-lyase activity"/>
    <property type="evidence" value="ECO:0007669"/>
    <property type="project" value="UniProtKB-EC"/>
</dbReference>
<organism evidence="13 14">
    <name type="scientific">Halonatronomonas betaini</name>
    <dbReference type="NCBI Taxonomy" id="2778430"/>
    <lineage>
        <taxon>Bacteria</taxon>
        <taxon>Bacillati</taxon>
        <taxon>Bacillota</taxon>
        <taxon>Clostridia</taxon>
        <taxon>Halanaerobiales</taxon>
        <taxon>Halarsenatibacteraceae</taxon>
        <taxon>Halonatronomonas</taxon>
    </lineage>
</organism>
<dbReference type="InterPro" id="IPR000277">
    <property type="entry name" value="Cys/Met-Metab_PyrdxlP-dep_enz"/>
</dbReference>
<keyword evidence="14" id="KW-1185">Reference proteome</keyword>
<dbReference type="NCBIfam" id="TIGR01328">
    <property type="entry name" value="met_gam_lyase"/>
    <property type="match status" value="1"/>
</dbReference>
<gene>
    <name evidence="13" type="primary">megL</name>
    <name evidence="13" type="ORF">I0Q91_05990</name>
</gene>
<protein>
    <recommendedName>
        <fullName evidence="4">L-methionine gamma-lyase</fullName>
        <ecNumber evidence="3">4.4.1.11</ecNumber>
        <ecNumber evidence="7">4.4.1.2</ecNumber>
    </recommendedName>
    <alternativeName>
        <fullName evidence="8">Homocysteine desulfhydrase</fullName>
    </alternativeName>
</protein>
<reference evidence="13" key="1">
    <citation type="submission" date="2020-11" db="EMBL/GenBank/DDBJ databases">
        <title>Halonatronomonas betainensis gen. nov., sp. nov. a novel haloalkaliphilic representative of the family Halanaerobiacae capable of betaine degradation.</title>
        <authorList>
            <person name="Boltyanskaya Y."/>
            <person name="Kevbrin V."/>
            <person name="Detkova E."/>
            <person name="Grouzdev D.S."/>
            <person name="Koziaeva V."/>
            <person name="Zhilina T."/>
        </authorList>
    </citation>
    <scope>NUCLEOTIDE SEQUENCE</scope>
    <source>
        <strain evidence="13">Z-7014</strain>
    </source>
</reference>
<accession>A0A931ATQ4</accession>
<dbReference type="Pfam" id="PF01053">
    <property type="entry name" value="Cys_Met_Meta_PP"/>
    <property type="match status" value="1"/>
</dbReference>
<dbReference type="Gene3D" id="3.90.1150.10">
    <property type="entry name" value="Aspartate Aminotransferase, domain 1"/>
    <property type="match status" value="1"/>
</dbReference>
<dbReference type="InterPro" id="IPR006237">
    <property type="entry name" value="L-Met_gamma_lys"/>
</dbReference>
<dbReference type="InterPro" id="IPR015422">
    <property type="entry name" value="PyrdxlP-dep_Trfase_small"/>
</dbReference>
<dbReference type="FunFam" id="3.90.1150.10:FF:000008">
    <property type="entry name" value="Cystathionine gamma-synthase"/>
    <property type="match status" value="1"/>
</dbReference>
<evidence type="ECO:0000256" key="4">
    <source>
        <dbReference type="ARBA" id="ARBA00019040"/>
    </source>
</evidence>
<comment type="catalytic activity">
    <reaction evidence="9">
        <text>L-homocysteine + H2O = 2-oxobutanoate + hydrogen sulfide + NH4(+) + H(+)</text>
        <dbReference type="Rhea" id="RHEA:14501"/>
        <dbReference type="ChEBI" id="CHEBI:15377"/>
        <dbReference type="ChEBI" id="CHEBI:15378"/>
        <dbReference type="ChEBI" id="CHEBI:16763"/>
        <dbReference type="ChEBI" id="CHEBI:28938"/>
        <dbReference type="ChEBI" id="CHEBI:29919"/>
        <dbReference type="ChEBI" id="CHEBI:58199"/>
        <dbReference type="EC" id="4.4.1.2"/>
    </reaction>
    <physiologicalReaction direction="left-to-right" evidence="9">
        <dbReference type="Rhea" id="RHEA:14502"/>
    </physiologicalReaction>
</comment>
<dbReference type="PROSITE" id="PS00868">
    <property type="entry name" value="CYS_MET_METAB_PP"/>
    <property type="match status" value="1"/>
</dbReference>
<evidence type="ECO:0000256" key="2">
    <source>
        <dbReference type="ARBA" id="ARBA00008667"/>
    </source>
</evidence>
<dbReference type="CDD" id="cd00614">
    <property type="entry name" value="CGS_like"/>
    <property type="match status" value="1"/>
</dbReference>
<evidence type="ECO:0000256" key="12">
    <source>
        <dbReference type="RuleBase" id="RU362118"/>
    </source>
</evidence>
<dbReference type="InterPro" id="IPR015421">
    <property type="entry name" value="PyrdxlP-dep_Trfase_major"/>
</dbReference>
<comment type="caution">
    <text evidence="13">The sequence shown here is derived from an EMBL/GenBank/DDBJ whole genome shotgun (WGS) entry which is preliminary data.</text>
</comment>
<dbReference type="EC" id="4.4.1.2" evidence="7"/>
<dbReference type="AlphaFoldDB" id="A0A931ATQ4"/>
<keyword evidence="5 11" id="KW-0663">Pyridoxal phosphate</keyword>
<evidence type="ECO:0000256" key="5">
    <source>
        <dbReference type="ARBA" id="ARBA00022898"/>
    </source>
</evidence>
<evidence type="ECO:0000256" key="7">
    <source>
        <dbReference type="ARBA" id="ARBA00047175"/>
    </source>
</evidence>
<comment type="similarity">
    <text evidence="2">Belongs to the trans-sulfuration enzymes family. L-methionine gamma-lyase subfamily.</text>
</comment>
<evidence type="ECO:0000256" key="3">
    <source>
        <dbReference type="ARBA" id="ARBA00012222"/>
    </source>
</evidence>
<dbReference type="EC" id="4.4.1.11" evidence="3"/>
<dbReference type="InterPro" id="IPR054542">
    <property type="entry name" value="Cys_met_metab_PP"/>
</dbReference>
<evidence type="ECO:0000256" key="9">
    <source>
        <dbReference type="ARBA" id="ARBA00048780"/>
    </source>
</evidence>
<feature type="modified residue" description="N6-(pyridoxal phosphate)lysine" evidence="11">
    <location>
        <position position="207"/>
    </location>
</feature>
<dbReference type="RefSeq" id="WP_270453527.1">
    <property type="nucleotide sequence ID" value="NZ_JADPIE010000003.1"/>
</dbReference>
<keyword evidence="6 13" id="KW-0456">Lyase</keyword>
<dbReference type="GO" id="GO:0005737">
    <property type="term" value="C:cytoplasm"/>
    <property type="evidence" value="ECO:0007669"/>
    <property type="project" value="TreeGrafter"/>
</dbReference>
<dbReference type="Gene3D" id="3.40.640.10">
    <property type="entry name" value="Type I PLP-dependent aspartate aminotransferase-like (Major domain)"/>
    <property type="match status" value="1"/>
</dbReference>
<evidence type="ECO:0000256" key="10">
    <source>
        <dbReference type="ARBA" id="ARBA00052699"/>
    </source>
</evidence>
<dbReference type="GO" id="GO:0047982">
    <property type="term" value="F:homocysteine desulfhydrase activity"/>
    <property type="evidence" value="ECO:0007669"/>
    <property type="project" value="UniProtKB-EC"/>
</dbReference>
<dbReference type="EMBL" id="JADPIE010000003">
    <property type="protein sequence ID" value="MBF8436620.1"/>
    <property type="molecule type" value="Genomic_DNA"/>
</dbReference>
<evidence type="ECO:0000256" key="6">
    <source>
        <dbReference type="ARBA" id="ARBA00023239"/>
    </source>
</evidence>
<evidence type="ECO:0000313" key="14">
    <source>
        <dbReference type="Proteomes" id="UP000621436"/>
    </source>
</evidence>
<comment type="catalytic activity">
    <reaction evidence="10">
        <text>L-methionine + H2O = methanethiol + 2-oxobutanoate + NH4(+)</text>
        <dbReference type="Rhea" id="RHEA:23800"/>
        <dbReference type="ChEBI" id="CHEBI:15377"/>
        <dbReference type="ChEBI" id="CHEBI:16007"/>
        <dbReference type="ChEBI" id="CHEBI:16763"/>
        <dbReference type="ChEBI" id="CHEBI:28938"/>
        <dbReference type="ChEBI" id="CHEBI:57844"/>
        <dbReference type="EC" id="4.4.1.11"/>
    </reaction>
    <physiologicalReaction direction="left-to-right" evidence="10">
        <dbReference type="Rhea" id="RHEA:23801"/>
    </physiologicalReaction>
</comment>
<dbReference type="PIRSF" id="PIRSF001434">
    <property type="entry name" value="CGS"/>
    <property type="match status" value="1"/>
</dbReference>
<dbReference type="PANTHER" id="PTHR11808:SF80">
    <property type="entry name" value="CYSTATHIONINE GAMMA-LYASE"/>
    <property type="match status" value="1"/>
</dbReference>
<proteinExistence type="inferred from homology"/>
<evidence type="ECO:0000256" key="1">
    <source>
        <dbReference type="ARBA" id="ARBA00001933"/>
    </source>
</evidence>
<evidence type="ECO:0000256" key="8">
    <source>
        <dbReference type="ARBA" id="ARBA00047199"/>
    </source>
</evidence>
<dbReference type="InterPro" id="IPR015424">
    <property type="entry name" value="PyrdxlP-dep_Trfase"/>
</dbReference>
<evidence type="ECO:0000256" key="11">
    <source>
        <dbReference type="PIRSR" id="PIRSR001434-2"/>
    </source>
</evidence>